<protein>
    <submittedName>
        <fullName evidence="1">Uncharacterized protein</fullName>
    </submittedName>
</protein>
<sequence length="80" mass="8984">MDRYGLIWTSLGETPAEVPDLPGLGQGRSYATYEPVDIHCEARPVVTTTRTDRGRLIQFYSPVRQGVWRVFSVTVTEQVG</sequence>
<name>A0A064CFC9_9MYCO</name>
<reference evidence="1" key="1">
    <citation type="submission" date="2014-05" db="EMBL/GenBank/DDBJ databases">
        <title>Genome sequence of Mycobacterium aromaticivorans strain JS19b1T (= DSM 45407T).</title>
        <authorList>
            <person name="Kwak Y."/>
            <person name="Park G.-S."/>
            <person name="Li Q.X."/>
            <person name="Lee S.-E."/>
            <person name="Shin J.-H."/>
        </authorList>
    </citation>
    <scope>NUCLEOTIDE SEQUENCE [LARGE SCALE GENOMIC DNA]</scope>
    <source>
        <strain evidence="1">JS19b1</strain>
    </source>
</reference>
<dbReference type="AlphaFoldDB" id="A0A064CFC9"/>
<dbReference type="EMBL" id="JALN02000001">
    <property type="protein sequence ID" value="KDE99050.1"/>
    <property type="molecule type" value="Genomic_DNA"/>
</dbReference>
<proteinExistence type="predicted"/>
<gene>
    <name evidence="1" type="ORF">Y900_008835</name>
</gene>
<accession>A0A064CFC9</accession>
<comment type="caution">
    <text evidence="1">The sequence shown here is derived from an EMBL/GenBank/DDBJ whole genome shotgun (WGS) entry which is preliminary data.</text>
</comment>
<evidence type="ECO:0000313" key="1">
    <source>
        <dbReference type="EMBL" id="KDE99050.1"/>
    </source>
</evidence>
<dbReference type="Proteomes" id="UP000022835">
    <property type="component" value="Unassembled WGS sequence"/>
</dbReference>
<keyword evidence="2" id="KW-1185">Reference proteome</keyword>
<evidence type="ECO:0000313" key="2">
    <source>
        <dbReference type="Proteomes" id="UP000022835"/>
    </source>
</evidence>
<organism evidence="1 2">
    <name type="scientific">Mycolicibacterium aromaticivorans JS19b1 = JCM 16368</name>
    <dbReference type="NCBI Taxonomy" id="1440774"/>
    <lineage>
        <taxon>Bacteria</taxon>
        <taxon>Bacillati</taxon>
        <taxon>Actinomycetota</taxon>
        <taxon>Actinomycetes</taxon>
        <taxon>Mycobacteriales</taxon>
        <taxon>Mycobacteriaceae</taxon>
        <taxon>Mycolicibacterium</taxon>
    </lineage>
</organism>